<reference evidence="5" key="1">
    <citation type="submission" date="2022-11" db="EMBL/GenBank/DDBJ databases">
        <authorList>
            <person name="Coimbra C."/>
        </authorList>
    </citation>
    <scope>NUCLEOTIDE SEQUENCE</scope>
    <source>
        <strain evidence="5">Jales19</strain>
    </source>
</reference>
<dbReference type="SMART" id="SM00342">
    <property type="entry name" value="HTH_ARAC"/>
    <property type="match status" value="1"/>
</dbReference>
<proteinExistence type="predicted"/>
<evidence type="ECO:0000259" key="4">
    <source>
        <dbReference type="PROSITE" id="PS01124"/>
    </source>
</evidence>
<dbReference type="InterPro" id="IPR018060">
    <property type="entry name" value="HTH_AraC"/>
</dbReference>
<dbReference type="Pfam" id="PF12833">
    <property type="entry name" value="HTH_18"/>
    <property type="match status" value="1"/>
</dbReference>
<dbReference type="Pfam" id="PF12852">
    <property type="entry name" value="Cupin_6"/>
    <property type="match status" value="1"/>
</dbReference>
<dbReference type="PANTHER" id="PTHR46796:SF7">
    <property type="entry name" value="ARAC FAMILY TRANSCRIPTIONAL REGULATOR"/>
    <property type="match status" value="1"/>
</dbReference>
<evidence type="ECO:0000313" key="6">
    <source>
        <dbReference type="Proteomes" id="UP001152178"/>
    </source>
</evidence>
<evidence type="ECO:0000313" key="5">
    <source>
        <dbReference type="EMBL" id="MCZ8546769.1"/>
    </source>
</evidence>
<keyword evidence="3" id="KW-0804">Transcription</keyword>
<keyword evidence="6" id="KW-1185">Reference proteome</keyword>
<dbReference type="PRINTS" id="PR00032">
    <property type="entry name" value="HTHARAC"/>
</dbReference>
<dbReference type="InterPro" id="IPR009057">
    <property type="entry name" value="Homeodomain-like_sf"/>
</dbReference>
<dbReference type="SUPFAM" id="SSF46689">
    <property type="entry name" value="Homeodomain-like"/>
    <property type="match status" value="2"/>
</dbReference>
<feature type="domain" description="HTH araC/xylS-type" evidence="4">
    <location>
        <begin position="225"/>
        <end position="323"/>
    </location>
</feature>
<dbReference type="Gene3D" id="1.10.10.60">
    <property type="entry name" value="Homeodomain-like"/>
    <property type="match status" value="2"/>
</dbReference>
<dbReference type="InterPro" id="IPR032783">
    <property type="entry name" value="AraC_lig"/>
</dbReference>
<keyword evidence="2" id="KW-0238">DNA-binding</keyword>
<gene>
    <name evidence="5" type="ORF">OOJ09_21480</name>
</gene>
<dbReference type="PANTHER" id="PTHR46796">
    <property type="entry name" value="HTH-TYPE TRANSCRIPTIONAL ACTIVATOR RHAS-RELATED"/>
    <property type="match status" value="1"/>
</dbReference>
<dbReference type="InterPro" id="IPR020449">
    <property type="entry name" value="Tscrpt_reg_AraC-type_HTH"/>
</dbReference>
<organism evidence="5 6">
    <name type="scientific">Mesorhizobium qingshengii</name>
    <dbReference type="NCBI Taxonomy" id="1165689"/>
    <lineage>
        <taxon>Bacteria</taxon>
        <taxon>Pseudomonadati</taxon>
        <taxon>Pseudomonadota</taxon>
        <taxon>Alphaproteobacteria</taxon>
        <taxon>Hyphomicrobiales</taxon>
        <taxon>Phyllobacteriaceae</taxon>
        <taxon>Mesorhizobium</taxon>
    </lineage>
</organism>
<name>A0ABT4QZ36_9HYPH</name>
<comment type="caution">
    <text evidence="5">The sequence shown here is derived from an EMBL/GenBank/DDBJ whole genome shotgun (WGS) entry which is preliminary data.</text>
</comment>
<dbReference type="PROSITE" id="PS01124">
    <property type="entry name" value="HTH_ARAC_FAMILY_2"/>
    <property type="match status" value="1"/>
</dbReference>
<evidence type="ECO:0000256" key="2">
    <source>
        <dbReference type="ARBA" id="ARBA00023125"/>
    </source>
</evidence>
<evidence type="ECO:0000256" key="3">
    <source>
        <dbReference type="ARBA" id="ARBA00023163"/>
    </source>
</evidence>
<sequence length="326" mass="35561">MKPHDANDEVLAPASDFQPHTDLLSDILRFVRLKGERVLTTRFRSGFNVEFQRGMACIHVVQEGELRISVEGRAPLRLSAGDIVVLPHPARYRLSDGGRPDAALEAPLAIEASGVNISVLEHGHGAIAARTISATFQFENKGGVSPLLGLLPDVVHIAKDADQSAVLIRDVAQFLVVEHAAQEPGAALMISRVIDVLIIRCIRTWAKSLGPRQGWIGALADARVSRAVAEIHRDPTRNWSVEGLASVAGMSRSRFAEMFSATVGEPPLRYLHRWRLLMAFDLLRRSNLPVGEVAHAIGYESEAAFSRAYKTMFGTTPRDGRLTASG</sequence>
<dbReference type="EMBL" id="JAPFQA010000010">
    <property type="protein sequence ID" value="MCZ8546769.1"/>
    <property type="molecule type" value="Genomic_DNA"/>
</dbReference>
<accession>A0ABT4QZ36</accession>
<dbReference type="InterPro" id="IPR050204">
    <property type="entry name" value="AraC_XylS_family_regulators"/>
</dbReference>
<dbReference type="Proteomes" id="UP001152178">
    <property type="component" value="Unassembled WGS sequence"/>
</dbReference>
<keyword evidence="1" id="KW-0805">Transcription regulation</keyword>
<dbReference type="RefSeq" id="WP_269907113.1">
    <property type="nucleotide sequence ID" value="NZ_JAPFQA010000010.1"/>
</dbReference>
<evidence type="ECO:0000256" key="1">
    <source>
        <dbReference type="ARBA" id="ARBA00023015"/>
    </source>
</evidence>
<protein>
    <submittedName>
        <fullName evidence="5">AraC family transcriptional regulator</fullName>
    </submittedName>
</protein>